<dbReference type="Gramene" id="LPERR09G02910.1">
    <property type="protein sequence ID" value="LPERR09G02910.1"/>
    <property type="gene ID" value="LPERR09G02910"/>
</dbReference>
<evidence type="ECO:0000313" key="3">
    <source>
        <dbReference type="Proteomes" id="UP000032180"/>
    </source>
</evidence>
<keyword evidence="3" id="KW-1185">Reference proteome</keyword>
<evidence type="ECO:0000313" key="2">
    <source>
        <dbReference type="EnsemblPlants" id="LPERR09G02910.1"/>
    </source>
</evidence>
<organism evidence="2 3">
    <name type="scientific">Leersia perrieri</name>
    <dbReference type="NCBI Taxonomy" id="77586"/>
    <lineage>
        <taxon>Eukaryota</taxon>
        <taxon>Viridiplantae</taxon>
        <taxon>Streptophyta</taxon>
        <taxon>Embryophyta</taxon>
        <taxon>Tracheophyta</taxon>
        <taxon>Spermatophyta</taxon>
        <taxon>Magnoliopsida</taxon>
        <taxon>Liliopsida</taxon>
        <taxon>Poales</taxon>
        <taxon>Poaceae</taxon>
        <taxon>BOP clade</taxon>
        <taxon>Oryzoideae</taxon>
        <taxon>Oryzeae</taxon>
        <taxon>Oryzinae</taxon>
        <taxon>Leersia</taxon>
    </lineage>
</organism>
<reference evidence="3" key="2">
    <citation type="submission" date="2013-12" db="EMBL/GenBank/DDBJ databases">
        <authorList>
            <person name="Yu Y."/>
            <person name="Lee S."/>
            <person name="de Baynast K."/>
            <person name="Wissotski M."/>
            <person name="Liu L."/>
            <person name="Talag J."/>
            <person name="Goicoechea J."/>
            <person name="Angelova A."/>
            <person name="Jetty R."/>
            <person name="Kudrna D."/>
            <person name="Golser W."/>
            <person name="Rivera L."/>
            <person name="Zhang J."/>
            <person name="Wing R."/>
        </authorList>
    </citation>
    <scope>NUCLEOTIDE SEQUENCE</scope>
</reference>
<proteinExistence type="predicted"/>
<evidence type="ECO:0000256" key="1">
    <source>
        <dbReference type="SAM" id="MobiDB-lite"/>
    </source>
</evidence>
<dbReference type="AlphaFoldDB" id="A0A0D9XC44"/>
<reference evidence="2 3" key="1">
    <citation type="submission" date="2012-08" db="EMBL/GenBank/DDBJ databases">
        <title>Oryza genome evolution.</title>
        <authorList>
            <person name="Wing R.A."/>
        </authorList>
    </citation>
    <scope>NUCLEOTIDE SEQUENCE</scope>
</reference>
<dbReference type="EnsemblPlants" id="LPERR09G02910.1">
    <property type="protein sequence ID" value="LPERR09G02910.1"/>
    <property type="gene ID" value="LPERR09G02910"/>
</dbReference>
<dbReference type="HOGENOM" id="CLU_2281518_0_0_1"/>
<reference evidence="2" key="3">
    <citation type="submission" date="2015-04" db="UniProtKB">
        <authorList>
            <consortium name="EnsemblPlants"/>
        </authorList>
    </citation>
    <scope>IDENTIFICATION</scope>
</reference>
<accession>A0A0D9XC44</accession>
<dbReference type="Proteomes" id="UP000032180">
    <property type="component" value="Chromosome 9"/>
</dbReference>
<feature type="region of interest" description="Disordered" evidence="1">
    <location>
        <begin position="1"/>
        <end position="84"/>
    </location>
</feature>
<sequence>MGKNPSDLSSAGGGKDKEVDSQKGPGKRTKGGNLQLKIHPRKDEVEPDGWTIEVTTRPGGRTKDKISADPSGNVQADNVPIGPAMNTEDANFEIKMSHIMMV</sequence>
<name>A0A0D9XC44_9ORYZ</name>
<protein>
    <submittedName>
        <fullName evidence="2">Uncharacterized protein</fullName>
    </submittedName>
</protein>